<proteinExistence type="predicted"/>
<feature type="transmembrane region" description="Helical" evidence="1">
    <location>
        <begin position="29"/>
        <end position="46"/>
    </location>
</feature>
<dbReference type="WBParaSite" id="PgR034_g090_t01">
    <property type="protein sequence ID" value="PgR034_g090_t01"/>
    <property type="gene ID" value="PgR034_g090"/>
</dbReference>
<accession>A0A915BCZ4</accession>
<name>A0A915BCZ4_PARUN</name>
<dbReference type="AlphaFoldDB" id="A0A915BCZ4"/>
<protein>
    <submittedName>
        <fullName evidence="3">Uncharacterized protein</fullName>
    </submittedName>
</protein>
<sequence>MFCCILNFCYILCFCHIYIYIYIYGRCHVIWHIYILLLITQYHYAWKIKHGRRVRAEFELVDNIALVAQTSSAEANEIAEESTKMKRECIRAAHIFIRTHFHLTSSPTLFSIVQIH</sequence>
<feature type="transmembrane region" description="Helical" evidence="1">
    <location>
        <begin position="5"/>
        <end position="23"/>
    </location>
</feature>
<keyword evidence="2" id="KW-1185">Reference proteome</keyword>
<organism evidence="2 3">
    <name type="scientific">Parascaris univalens</name>
    <name type="common">Nematode worm</name>
    <dbReference type="NCBI Taxonomy" id="6257"/>
    <lineage>
        <taxon>Eukaryota</taxon>
        <taxon>Metazoa</taxon>
        <taxon>Ecdysozoa</taxon>
        <taxon>Nematoda</taxon>
        <taxon>Chromadorea</taxon>
        <taxon>Rhabditida</taxon>
        <taxon>Spirurina</taxon>
        <taxon>Ascaridomorpha</taxon>
        <taxon>Ascaridoidea</taxon>
        <taxon>Ascarididae</taxon>
        <taxon>Parascaris</taxon>
    </lineage>
</organism>
<keyword evidence="1" id="KW-0472">Membrane</keyword>
<keyword evidence="1" id="KW-1133">Transmembrane helix</keyword>
<evidence type="ECO:0000313" key="2">
    <source>
        <dbReference type="Proteomes" id="UP000887569"/>
    </source>
</evidence>
<keyword evidence="1" id="KW-0812">Transmembrane</keyword>
<dbReference type="Proteomes" id="UP000887569">
    <property type="component" value="Unplaced"/>
</dbReference>
<evidence type="ECO:0000313" key="3">
    <source>
        <dbReference type="WBParaSite" id="PgR034_g090_t01"/>
    </source>
</evidence>
<reference evidence="3" key="1">
    <citation type="submission" date="2022-11" db="UniProtKB">
        <authorList>
            <consortium name="WormBaseParasite"/>
        </authorList>
    </citation>
    <scope>IDENTIFICATION</scope>
</reference>
<evidence type="ECO:0000256" key="1">
    <source>
        <dbReference type="SAM" id="Phobius"/>
    </source>
</evidence>